<evidence type="ECO:0000256" key="3">
    <source>
        <dbReference type="ARBA" id="ARBA00022837"/>
    </source>
</evidence>
<evidence type="ECO:0000256" key="4">
    <source>
        <dbReference type="SAM" id="SignalP"/>
    </source>
</evidence>
<dbReference type="PANTHER" id="PTHR12143">
    <property type="entry name" value="PEPTIDE N-GLYCANASE PNGASE -RELATED"/>
    <property type="match status" value="1"/>
</dbReference>
<dbReference type="InterPro" id="IPR008979">
    <property type="entry name" value="Galactose-bd-like_sf"/>
</dbReference>
<sequence length="1012" mass="114504">MHLNKLRLLKPLFLLLALSYITNVSAQKKKDYTLLVNPFIGTGGHGHTYPGAVVPFGMVQLSPDTRLEGWDGCSGYHYTDTVVYGFSHTHLSGTGVADYCDVLFMPTTGEPKFLNTEYSSGFKKKNEIATPGYYKTVLDKYGVIAELTATTRVGVHRYTFPSTPEANIIIDLKHRDEVLDSWIEVVNDHEIRGFRQSKSWAQNQYVYFYAKFSKPFKTYGIALNDVLQTDKQKAEGKNVKMFIQFDDPKEVIAKVGISSVSAEGALKNLDAEVSDFDFKTVQKAAKTEWMNALAKIEVEGGAPSIQTQQQQNATYNPYGSNTRTKRQTPPVDYVKQKQTIFYTALYHTMLAPNVYNDVDGQYRGMDQKVHTAEDFNYYTVFSLWDTFRAEHPLFTLIDRKRTLDFIKSFLAMYDQGGLLPIWPLASNETYCMIGNHAIPVIVDAYAKGIRDFDAEKAFTAMKAAVNRNQFGLDSYRKNGAVLVDDEHESVSKTLEYAYDDWCIAQMAKMMNKEADYHQFIQRAQYWKNVYNNQNGFMQGRTNGGWFEPFKATDVNNNYTEGNSWQYSFLVPQDVEGLMNRMGGKEAFESKLDELFTTADQITGRKQDDISGLIGQYAHGNEPSHHMAYLYNFTDDPSKTQRYLGRIMNELYSNNPDGLAGNEDCGQMSAWYVMSSLGLYNIAPGQQQFQIGLPQFDKAVINFENGKKFTIINTSAGMSRGNFYLQGMNLGKSPYNKLYINYDDIAKGNEFEIFTGRLPNKLFIQDLEHPTSKIIDDQIVSNPYFTVSSKIFYQPFSLEIKCAESDAKIYYTLDGSTPTISSTLYNKPFLISSTTNIKAIAVKNGKTSFVNSGTFSKMRDDLKLKLNTHYLSNYAAEGDISLIDGLRGKTDWRLGNWQGYQGSDLDAVIDLQNKKYVKQVTLSTLQDTRAWIIFPKAVQVLISDDGKNFKPVATVNTKVKADDLTVQTQNFSVPIGISTRYIKVVAKQYGPLPDWHESKGNPSYIFADEIIVE</sequence>
<evidence type="ECO:0000313" key="7">
    <source>
        <dbReference type="Proteomes" id="UP000638732"/>
    </source>
</evidence>
<proteinExistence type="predicted"/>
<dbReference type="InterPro" id="IPR014718">
    <property type="entry name" value="GH-type_carb-bd"/>
</dbReference>
<dbReference type="EMBL" id="WWEO01000045">
    <property type="protein sequence ID" value="NCD72004.1"/>
    <property type="molecule type" value="Genomic_DNA"/>
</dbReference>
<accession>A0A965ZIZ7</accession>
<dbReference type="GO" id="GO:0030246">
    <property type="term" value="F:carbohydrate binding"/>
    <property type="evidence" value="ECO:0007669"/>
    <property type="project" value="InterPro"/>
</dbReference>
<feature type="chain" id="PRO_5037928604" description="F5/8 type C domain-containing protein" evidence="4">
    <location>
        <begin position="27"/>
        <end position="1012"/>
    </location>
</feature>
<dbReference type="GO" id="GO:0005829">
    <property type="term" value="C:cytosol"/>
    <property type="evidence" value="ECO:0007669"/>
    <property type="project" value="TreeGrafter"/>
</dbReference>
<dbReference type="PANTHER" id="PTHR12143:SF39">
    <property type="entry name" value="SECRETED PROTEIN"/>
    <property type="match status" value="1"/>
</dbReference>
<dbReference type="Gene3D" id="1.20.1050.60">
    <property type="entry name" value="alpha-1,2-mannosidase"/>
    <property type="match status" value="1"/>
</dbReference>
<dbReference type="AlphaFoldDB" id="A0A965ZIZ7"/>
<dbReference type="InterPro" id="IPR059177">
    <property type="entry name" value="GH29D-like_dom"/>
</dbReference>
<dbReference type="GO" id="GO:0000224">
    <property type="term" value="F:peptide-N4-(N-acetyl-beta-glucosaminyl)asparagine amidase activity"/>
    <property type="evidence" value="ECO:0007669"/>
    <property type="project" value="TreeGrafter"/>
</dbReference>
<dbReference type="Gene3D" id="1.20.1610.10">
    <property type="entry name" value="alpha-1,2-mannosidases domains"/>
    <property type="match status" value="1"/>
</dbReference>
<dbReference type="InterPro" id="IPR050883">
    <property type="entry name" value="PNGase"/>
</dbReference>
<reference evidence="6" key="2">
    <citation type="submission" date="2020-10" db="EMBL/GenBank/DDBJ databases">
        <title>Mucilaginibacter sp. nov., isolated from soil.</title>
        <authorList>
            <person name="Jeon C.O."/>
        </authorList>
    </citation>
    <scope>NUCLEOTIDE SEQUENCE</scope>
    <source>
        <strain evidence="6">R11</strain>
    </source>
</reference>
<dbReference type="RefSeq" id="WP_166587975.1">
    <property type="nucleotide sequence ID" value="NZ_WWEO01000045.1"/>
</dbReference>
<keyword evidence="7" id="KW-1185">Reference proteome</keyword>
<feature type="domain" description="F5/8 type C" evidence="5">
    <location>
        <begin position="846"/>
        <end position="1007"/>
    </location>
</feature>
<dbReference type="InterPro" id="IPR008928">
    <property type="entry name" value="6-hairpin_glycosidase_sf"/>
</dbReference>
<comment type="subunit">
    <text evidence="2">Monomer.</text>
</comment>
<dbReference type="InterPro" id="IPR012939">
    <property type="entry name" value="Glyco_hydro_92"/>
</dbReference>
<evidence type="ECO:0000256" key="2">
    <source>
        <dbReference type="ARBA" id="ARBA00011245"/>
    </source>
</evidence>
<dbReference type="Pfam" id="PF07971">
    <property type="entry name" value="Glyco_hydro_92"/>
    <property type="match status" value="1"/>
</dbReference>
<organism evidence="6 7">
    <name type="scientific">Mucilaginibacter agri</name>
    <dbReference type="NCBI Taxonomy" id="2695265"/>
    <lineage>
        <taxon>Bacteria</taxon>
        <taxon>Pseudomonadati</taxon>
        <taxon>Bacteroidota</taxon>
        <taxon>Sphingobacteriia</taxon>
        <taxon>Sphingobacteriales</taxon>
        <taxon>Sphingobacteriaceae</taxon>
        <taxon>Mucilaginibacter</taxon>
    </lineage>
</organism>
<comment type="caution">
    <text evidence="6">The sequence shown here is derived from an EMBL/GenBank/DDBJ whole genome shotgun (WGS) entry which is preliminary data.</text>
</comment>
<dbReference type="GO" id="GO:0006516">
    <property type="term" value="P:glycoprotein catabolic process"/>
    <property type="evidence" value="ECO:0007669"/>
    <property type="project" value="TreeGrafter"/>
</dbReference>
<evidence type="ECO:0000313" key="6">
    <source>
        <dbReference type="EMBL" id="NCD72004.1"/>
    </source>
</evidence>
<evidence type="ECO:0000259" key="5">
    <source>
        <dbReference type="PROSITE" id="PS50022"/>
    </source>
</evidence>
<dbReference type="InterPro" id="IPR041371">
    <property type="entry name" value="GH92_N"/>
</dbReference>
<feature type="signal peptide" evidence="4">
    <location>
        <begin position="1"/>
        <end position="26"/>
    </location>
</feature>
<keyword evidence="4" id="KW-0732">Signal</keyword>
<dbReference type="PROSITE" id="PS50022">
    <property type="entry name" value="FA58C_3"/>
    <property type="match status" value="1"/>
</dbReference>
<gene>
    <name evidence="6" type="ORF">GSY63_21755</name>
</gene>
<dbReference type="Gene3D" id="2.60.120.260">
    <property type="entry name" value="Galactose-binding domain-like"/>
    <property type="match status" value="1"/>
</dbReference>
<reference evidence="6" key="1">
    <citation type="submission" date="2020-01" db="EMBL/GenBank/DDBJ databases">
        <authorList>
            <person name="Seo Y.L."/>
        </authorList>
    </citation>
    <scope>NUCLEOTIDE SEQUENCE</scope>
    <source>
        <strain evidence="6">R11</strain>
    </source>
</reference>
<dbReference type="FunFam" id="1.20.1050.60:FF:000001">
    <property type="entry name" value="Putative alpha-1,2-mannosidase"/>
    <property type="match status" value="1"/>
</dbReference>
<dbReference type="NCBIfam" id="TIGR01180">
    <property type="entry name" value="aman2_put"/>
    <property type="match status" value="1"/>
</dbReference>
<keyword evidence="3" id="KW-0106">Calcium</keyword>
<dbReference type="InterPro" id="IPR005887">
    <property type="entry name" value="GH92_a_mannosidase_put"/>
</dbReference>
<name>A0A965ZIZ7_9SPHI</name>
<dbReference type="Pfam" id="PF17678">
    <property type="entry name" value="Glyco_hydro_92N"/>
    <property type="match status" value="1"/>
</dbReference>
<dbReference type="SUPFAM" id="SSF49785">
    <property type="entry name" value="Galactose-binding domain-like"/>
    <property type="match status" value="1"/>
</dbReference>
<dbReference type="InterPro" id="IPR000421">
    <property type="entry name" value="FA58C"/>
</dbReference>
<comment type="cofactor">
    <cofactor evidence="1">
        <name>Ca(2+)</name>
        <dbReference type="ChEBI" id="CHEBI:29108"/>
    </cofactor>
</comment>
<dbReference type="SUPFAM" id="SSF48208">
    <property type="entry name" value="Six-hairpin glycosidases"/>
    <property type="match status" value="1"/>
</dbReference>
<dbReference type="Proteomes" id="UP000638732">
    <property type="component" value="Unassembled WGS sequence"/>
</dbReference>
<dbReference type="GO" id="GO:0005975">
    <property type="term" value="P:carbohydrate metabolic process"/>
    <property type="evidence" value="ECO:0007669"/>
    <property type="project" value="InterPro"/>
</dbReference>
<evidence type="ECO:0000256" key="1">
    <source>
        <dbReference type="ARBA" id="ARBA00001913"/>
    </source>
</evidence>
<dbReference type="Pfam" id="PF13290">
    <property type="entry name" value="CHB_HEX_C_1"/>
    <property type="match status" value="1"/>
</dbReference>
<dbReference type="Gene3D" id="2.70.98.10">
    <property type="match status" value="1"/>
</dbReference>
<dbReference type="Pfam" id="PF00754">
    <property type="entry name" value="F5_F8_type_C"/>
    <property type="match status" value="1"/>
</dbReference>
<protein>
    <recommendedName>
        <fullName evidence="5">F5/8 type C domain-containing protein</fullName>
    </recommendedName>
</protein>